<name>A0A7J8BEU6_ROUAE</name>
<proteinExistence type="predicted"/>
<sequence length="131" mass="14761">MQVCGRAWNKTLESGFGGPEVERSLQRVAPSQKIRTDDLKVLYVSESLWLPVCDQQKEKLDLMTSRDRRSSGKCNPVENLCLGWNGVPNLTLGSFHCGLFLFVGHLSLLLHEHTFIPLLLFPESKLVLSHT</sequence>
<organism evidence="1 2">
    <name type="scientific">Rousettus aegyptiacus</name>
    <name type="common">Egyptian fruit bat</name>
    <name type="synonym">Pteropus aegyptiacus</name>
    <dbReference type="NCBI Taxonomy" id="9407"/>
    <lineage>
        <taxon>Eukaryota</taxon>
        <taxon>Metazoa</taxon>
        <taxon>Chordata</taxon>
        <taxon>Craniata</taxon>
        <taxon>Vertebrata</taxon>
        <taxon>Euteleostomi</taxon>
        <taxon>Mammalia</taxon>
        <taxon>Eutheria</taxon>
        <taxon>Laurasiatheria</taxon>
        <taxon>Chiroptera</taxon>
        <taxon>Yinpterochiroptera</taxon>
        <taxon>Pteropodoidea</taxon>
        <taxon>Pteropodidae</taxon>
        <taxon>Rousettinae</taxon>
        <taxon>Rousettus</taxon>
    </lineage>
</organism>
<dbReference type="EMBL" id="JACASE010000017">
    <property type="protein sequence ID" value="KAF6397238.1"/>
    <property type="molecule type" value="Genomic_DNA"/>
</dbReference>
<reference evidence="1 2" key="1">
    <citation type="journal article" date="2020" name="Nature">
        <title>Six reference-quality genomes reveal evolution of bat adaptations.</title>
        <authorList>
            <person name="Jebb D."/>
            <person name="Huang Z."/>
            <person name="Pippel M."/>
            <person name="Hughes G.M."/>
            <person name="Lavrichenko K."/>
            <person name="Devanna P."/>
            <person name="Winkler S."/>
            <person name="Jermiin L.S."/>
            <person name="Skirmuntt E.C."/>
            <person name="Katzourakis A."/>
            <person name="Burkitt-Gray L."/>
            <person name="Ray D.A."/>
            <person name="Sullivan K.A.M."/>
            <person name="Roscito J.G."/>
            <person name="Kirilenko B.M."/>
            <person name="Davalos L.M."/>
            <person name="Corthals A.P."/>
            <person name="Power M.L."/>
            <person name="Jones G."/>
            <person name="Ransome R.D."/>
            <person name="Dechmann D.K.N."/>
            <person name="Locatelli A.G."/>
            <person name="Puechmaille S.J."/>
            <person name="Fedrigo O."/>
            <person name="Jarvis E.D."/>
            <person name="Hiller M."/>
            <person name="Vernes S.C."/>
            <person name="Myers E.W."/>
            <person name="Teeling E.C."/>
        </authorList>
    </citation>
    <scope>NUCLEOTIDE SEQUENCE [LARGE SCALE GENOMIC DNA]</scope>
    <source>
        <strain evidence="1">MRouAeg1</strain>
        <tissue evidence="1">Muscle</tissue>
    </source>
</reference>
<protein>
    <submittedName>
        <fullName evidence="1">Uncharacterized protein</fullName>
    </submittedName>
</protein>
<dbReference type="Proteomes" id="UP000593571">
    <property type="component" value="Unassembled WGS sequence"/>
</dbReference>
<evidence type="ECO:0000313" key="1">
    <source>
        <dbReference type="EMBL" id="KAF6397238.1"/>
    </source>
</evidence>
<evidence type="ECO:0000313" key="2">
    <source>
        <dbReference type="Proteomes" id="UP000593571"/>
    </source>
</evidence>
<keyword evidence="2" id="KW-1185">Reference proteome</keyword>
<comment type="caution">
    <text evidence="1">The sequence shown here is derived from an EMBL/GenBank/DDBJ whole genome shotgun (WGS) entry which is preliminary data.</text>
</comment>
<dbReference type="AlphaFoldDB" id="A0A7J8BEU6"/>
<gene>
    <name evidence="1" type="ORF">HJG63_009880</name>
</gene>
<accession>A0A7J8BEU6</accession>